<evidence type="ECO:0000256" key="3">
    <source>
        <dbReference type="ARBA" id="ARBA00022598"/>
    </source>
</evidence>
<feature type="binding site" evidence="8">
    <location>
        <position position="153"/>
    </location>
    <ligand>
        <name>(R)-pantoate</name>
        <dbReference type="ChEBI" id="CHEBI:15980"/>
    </ligand>
</feature>
<feature type="binding site" evidence="8">
    <location>
        <begin position="30"/>
        <end position="37"/>
    </location>
    <ligand>
        <name>ATP</name>
        <dbReference type="ChEBI" id="CHEBI:30616"/>
    </ligand>
</feature>
<comment type="subcellular location">
    <subcellularLocation>
        <location evidence="8">Cytoplasm</location>
    </subcellularLocation>
</comment>
<dbReference type="SUPFAM" id="SSF52374">
    <property type="entry name" value="Nucleotidylyl transferase"/>
    <property type="match status" value="1"/>
</dbReference>
<proteinExistence type="inferred from homology"/>
<evidence type="ECO:0000313" key="10">
    <source>
        <dbReference type="Proteomes" id="UP000664601"/>
    </source>
</evidence>
<dbReference type="PANTHER" id="PTHR21299:SF1">
    <property type="entry name" value="PANTOATE--BETA-ALANINE LIGASE"/>
    <property type="match status" value="1"/>
</dbReference>
<keyword evidence="8" id="KW-0963">Cytoplasm</keyword>
<evidence type="ECO:0000256" key="5">
    <source>
        <dbReference type="ARBA" id="ARBA00022741"/>
    </source>
</evidence>
<dbReference type="Proteomes" id="UP000664601">
    <property type="component" value="Unassembled WGS sequence"/>
</dbReference>
<evidence type="ECO:0000256" key="8">
    <source>
        <dbReference type="HAMAP-Rule" id="MF_00158"/>
    </source>
</evidence>
<feature type="binding site" evidence="8">
    <location>
        <position position="61"/>
    </location>
    <ligand>
        <name>(R)-pantoate</name>
        <dbReference type="ChEBI" id="CHEBI:15980"/>
    </ligand>
</feature>
<feature type="binding site" evidence="8">
    <location>
        <position position="61"/>
    </location>
    <ligand>
        <name>beta-alanine</name>
        <dbReference type="ChEBI" id="CHEBI:57966"/>
    </ligand>
</feature>
<dbReference type="PANTHER" id="PTHR21299">
    <property type="entry name" value="CYTIDYLATE KINASE/PANTOATE-BETA-ALANINE LIGASE"/>
    <property type="match status" value="1"/>
</dbReference>
<sequence length="281" mass="31484">MKLITTIKEIREIVSEWKKAGKTVGLVPTMGYLHEGHQSLIRQAHAENDKVVVSVFVNPTQFSANEDLSSYPRDIENDLEKSHEAGASLIFHPEVSEMYPDGFNTYIEAFGVTEVLEGASRPTHFRGVTTVVGKLFNIVQPDRAYFGQKDAQQAAVIEQMVRDLNFPVKVVCCPIIREEDGLAKSSRNVYLSEEEREAALVLSQSLKLAKKMLEQGEKSAEKIKQTMTEKIQQEPLAEIDYIKIVDHRSLQDVAVIEAAVLIPIAVRIGNTRLIDNFVFGE</sequence>
<comment type="caution">
    <text evidence="9">The sequence shown here is derived from an EMBL/GenBank/DDBJ whole genome shotgun (WGS) entry which is preliminary data.</text>
</comment>
<dbReference type="InterPro" id="IPR014729">
    <property type="entry name" value="Rossmann-like_a/b/a_fold"/>
</dbReference>
<dbReference type="InterPro" id="IPR004821">
    <property type="entry name" value="Cyt_trans-like"/>
</dbReference>
<dbReference type="RefSeq" id="WP_207675052.1">
    <property type="nucleotide sequence ID" value="NZ_JAFREM010000029.1"/>
</dbReference>
<dbReference type="Gene3D" id="3.30.1300.10">
    <property type="entry name" value="Pantoate-beta-alanine ligase, C-terminal domain"/>
    <property type="match status" value="1"/>
</dbReference>
<dbReference type="NCBIfam" id="TIGR00018">
    <property type="entry name" value="panC"/>
    <property type="match status" value="1"/>
</dbReference>
<feature type="binding site" evidence="8">
    <location>
        <position position="176"/>
    </location>
    <ligand>
        <name>ATP</name>
        <dbReference type="ChEBI" id="CHEBI:30616"/>
    </ligand>
</feature>
<comment type="similarity">
    <text evidence="2 8">Belongs to the pantothenate synthetase family.</text>
</comment>
<evidence type="ECO:0000313" key="9">
    <source>
        <dbReference type="EMBL" id="MBO1308064.1"/>
    </source>
</evidence>
<keyword evidence="4 8" id="KW-0566">Pantothenate biosynthesis</keyword>
<evidence type="ECO:0000256" key="2">
    <source>
        <dbReference type="ARBA" id="ARBA00009256"/>
    </source>
</evidence>
<dbReference type="InterPro" id="IPR042176">
    <property type="entry name" value="Pantoate_ligase_C"/>
</dbReference>
<dbReference type="EMBL" id="JAFREM010000029">
    <property type="protein sequence ID" value="MBO1308064.1"/>
    <property type="molecule type" value="Genomic_DNA"/>
</dbReference>
<comment type="function">
    <text evidence="8">Catalyzes the condensation of pantoate with beta-alanine in an ATP-dependent reaction via a pantoyl-adenylate intermediate.</text>
</comment>
<comment type="miscellaneous">
    <text evidence="8">The reaction proceeds by a bi uni uni bi ping pong mechanism.</text>
</comment>
<keyword evidence="10" id="KW-1185">Reference proteome</keyword>
<dbReference type="CDD" id="cd00560">
    <property type="entry name" value="PanC"/>
    <property type="match status" value="1"/>
</dbReference>
<feature type="binding site" evidence="8">
    <location>
        <begin position="184"/>
        <end position="187"/>
    </location>
    <ligand>
        <name>ATP</name>
        <dbReference type="ChEBI" id="CHEBI:30616"/>
    </ligand>
</feature>
<dbReference type="EC" id="6.3.2.1" evidence="8"/>
<keyword evidence="5 8" id="KW-0547">Nucleotide-binding</keyword>
<dbReference type="InterPro" id="IPR003721">
    <property type="entry name" value="Pantoate_ligase"/>
</dbReference>
<evidence type="ECO:0000256" key="7">
    <source>
        <dbReference type="ARBA" id="ARBA00048258"/>
    </source>
</evidence>
<comment type="catalytic activity">
    <reaction evidence="7 8">
        <text>(R)-pantoate + beta-alanine + ATP = (R)-pantothenate + AMP + diphosphate + H(+)</text>
        <dbReference type="Rhea" id="RHEA:10912"/>
        <dbReference type="ChEBI" id="CHEBI:15378"/>
        <dbReference type="ChEBI" id="CHEBI:15980"/>
        <dbReference type="ChEBI" id="CHEBI:29032"/>
        <dbReference type="ChEBI" id="CHEBI:30616"/>
        <dbReference type="ChEBI" id="CHEBI:33019"/>
        <dbReference type="ChEBI" id="CHEBI:57966"/>
        <dbReference type="ChEBI" id="CHEBI:456215"/>
        <dbReference type="EC" id="6.3.2.1"/>
    </reaction>
</comment>
<dbReference type="HAMAP" id="MF_00158">
    <property type="entry name" value="PanC"/>
    <property type="match status" value="1"/>
</dbReference>
<comment type="pathway">
    <text evidence="1 8">Cofactor biosynthesis; (R)-pantothenate biosynthesis; (R)-pantothenate from (R)-pantoate and beta-alanine: step 1/1.</text>
</comment>
<keyword evidence="6 8" id="KW-0067">ATP-binding</keyword>
<protein>
    <recommendedName>
        <fullName evidence="8">Pantothenate synthetase</fullName>
        <shortName evidence="8">PS</shortName>
        <ecNumber evidence="8">6.3.2.1</ecNumber>
    </recommendedName>
    <alternativeName>
        <fullName evidence="8">Pantoate--beta-alanine ligase</fullName>
    </alternativeName>
    <alternativeName>
        <fullName evidence="8">Pantoate-activating enzyme</fullName>
    </alternativeName>
</protein>
<dbReference type="Pfam" id="PF02569">
    <property type="entry name" value="Pantoate_ligase"/>
    <property type="match status" value="1"/>
</dbReference>
<gene>
    <name evidence="8" type="primary">panC</name>
    <name evidence="9" type="ORF">JZO70_17950</name>
</gene>
<reference evidence="9 10" key="1">
    <citation type="submission" date="2021-03" db="EMBL/GenBank/DDBJ databases">
        <title>Enterococcal diversity collection.</title>
        <authorList>
            <person name="Gilmore M.S."/>
            <person name="Schwartzman J."/>
            <person name="Van Tyne D."/>
            <person name="Martin M."/>
            <person name="Earl A.M."/>
            <person name="Manson A.L."/>
            <person name="Straub T."/>
            <person name="Salamzade R."/>
            <person name="Saavedra J."/>
            <person name="Lebreton F."/>
            <person name="Prichula J."/>
            <person name="Schaufler K."/>
            <person name="Gaca A."/>
            <person name="Sgardioli B."/>
            <person name="Wagenaar J."/>
            <person name="Strong T."/>
        </authorList>
    </citation>
    <scope>NUCLEOTIDE SEQUENCE [LARGE SCALE GENOMIC DNA]</scope>
    <source>
        <strain evidence="9 10">669A</strain>
    </source>
</reference>
<name>A0ABS3LEK1_9ENTE</name>
<dbReference type="Gene3D" id="3.40.50.620">
    <property type="entry name" value="HUPs"/>
    <property type="match status" value="1"/>
</dbReference>
<evidence type="ECO:0000256" key="1">
    <source>
        <dbReference type="ARBA" id="ARBA00004990"/>
    </source>
</evidence>
<comment type="subunit">
    <text evidence="8">Homodimer.</text>
</comment>
<feature type="active site" description="Proton donor" evidence="8">
    <location>
        <position position="37"/>
    </location>
</feature>
<accession>A0ABS3LEK1</accession>
<organism evidence="9 10">
    <name type="scientific">Candidatus Enterococcus moelleringii</name>
    <dbReference type="NCBI Taxonomy" id="2815325"/>
    <lineage>
        <taxon>Bacteria</taxon>
        <taxon>Bacillati</taxon>
        <taxon>Bacillota</taxon>
        <taxon>Bacilli</taxon>
        <taxon>Lactobacillales</taxon>
        <taxon>Enterococcaceae</taxon>
        <taxon>Enterococcus</taxon>
    </lineage>
</organism>
<evidence type="ECO:0000256" key="6">
    <source>
        <dbReference type="ARBA" id="ARBA00022840"/>
    </source>
</evidence>
<dbReference type="GO" id="GO:0004592">
    <property type="term" value="F:pantoate-beta-alanine ligase activity"/>
    <property type="evidence" value="ECO:0007669"/>
    <property type="project" value="UniProtKB-EC"/>
</dbReference>
<feature type="binding site" evidence="8">
    <location>
        <begin position="147"/>
        <end position="150"/>
    </location>
    <ligand>
        <name>ATP</name>
        <dbReference type="ChEBI" id="CHEBI:30616"/>
    </ligand>
</feature>
<dbReference type="NCBIfam" id="TIGR00125">
    <property type="entry name" value="cyt_tran_rel"/>
    <property type="match status" value="1"/>
</dbReference>
<evidence type="ECO:0000256" key="4">
    <source>
        <dbReference type="ARBA" id="ARBA00022655"/>
    </source>
</evidence>
<keyword evidence="3 8" id="KW-0436">Ligase</keyword>